<feature type="transmembrane region" description="Helical" evidence="1">
    <location>
        <begin position="181"/>
        <end position="199"/>
    </location>
</feature>
<feature type="transmembrane region" description="Helical" evidence="1">
    <location>
        <begin position="147"/>
        <end position="169"/>
    </location>
</feature>
<accession>A0A0R3T0T2</accession>
<name>A0A0R3T0T2_RODNA</name>
<sequence length="282" mass="30839">LDALQTPQPNKQLKDSGKETRETQITSHCIPWVCGIALNTFQLVFLNETTGDLRAFHYRGNLLRGLITALPVAFAVINICVRLWKFQGHRLHLPSLSRVAPSYSCQQECRPISAGSNKNTKVTAFSAHTDGAGPTCIALFSSNVVSVFHLVCSFMASVAACLQITSISLSDRHIPSQIQAIFMQAAVGLFYALALIGYSSRLTLASAITTRNSYNPGEMINMQENCSLVSKSDNTLTPTKLLEIPKFTRTQFFDTTTSPEPNHCVTASEPVQLIAVYKPVVS</sequence>
<organism evidence="2">
    <name type="scientific">Rodentolepis nana</name>
    <name type="common">Dwarf tapeworm</name>
    <name type="synonym">Hymenolepis nana</name>
    <dbReference type="NCBI Taxonomy" id="102285"/>
    <lineage>
        <taxon>Eukaryota</taxon>
        <taxon>Metazoa</taxon>
        <taxon>Spiralia</taxon>
        <taxon>Lophotrochozoa</taxon>
        <taxon>Platyhelminthes</taxon>
        <taxon>Cestoda</taxon>
        <taxon>Eucestoda</taxon>
        <taxon>Cyclophyllidea</taxon>
        <taxon>Hymenolepididae</taxon>
        <taxon>Rodentolepis</taxon>
    </lineage>
</organism>
<proteinExistence type="predicted"/>
<keyword evidence="1" id="KW-0812">Transmembrane</keyword>
<protein>
    <submittedName>
        <fullName evidence="2">T150A protein</fullName>
    </submittedName>
</protein>
<keyword evidence="1" id="KW-0472">Membrane</keyword>
<reference evidence="2" key="1">
    <citation type="submission" date="2017-02" db="UniProtKB">
        <authorList>
            <consortium name="WormBaseParasite"/>
        </authorList>
    </citation>
    <scope>IDENTIFICATION</scope>
</reference>
<evidence type="ECO:0000256" key="1">
    <source>
        <dbReference type="SAM" id="Phobius"/>
    </source>
</evidence>
<feature type="transmembrane region" description="Helical" evidence="1">
    <location>
        <begin position="62"/>
        <end position="84"/>
    </location>
</feature>
<evidence type="ECO:0000313" key="2">
    <source>
        <dbReference type="WBParaSite" id="HNAJ_0000045001-mRNA-1"/>
    </source>
</evidence>
<keyword evidence="1" id="KW-1133">Transmembrane helix</keyword>
<dbReference type="WBParaSite" id="HNAJ_0000045001-mRNA-1">
    <property type="protein sequence ID" value="HNAJ_0000045001-mRNA-1"/>
    <property type="gene ID" value="HNAJ_0000045001"/>
</dbReference>
<dbReference type="AlphaFoldDB" id="A0A0R3T0T2"/>